<evidence type="ECO:0000256" key="10">
    <source>
        <dbReference type="SAM" id="MobiDB-lite"/>
    </source>
</evidence>
<dbReference type="Pfam" id="PF00999">
    <property type="entry name" value="Na_H_Exchanger"/>
    <property type="match status" value="1"/>
</dbReference>
<keyword evidence="2" id="KW-0813">Transport</keyword>
<evidence type="ECO:0000256" key="2">
    <source>
        <dbReference type="ARBA" id="ARBA00022448"/>
    </source>
</evidence>
<feature type="transmembrane region" description="Helical" evidence="11">
    <location>
        <begin position="505"/>
        <end position="528"/>
    </location>
</feature>
<evidence type="ECO:0000256" key="3">
    <source>
        <dbReference type="ARBA" id="ARBA00022449"/>
    </source>
</evidence>
<evidence type="ECO:0000313" key="14">
    <source>
        <dbReference type="Proteomes" id="UP001216150"/>
    </source>
</evidence>
<dbReference type="GO" id="GO:0016020">
    <property type="term" value="C:membrane"/>
    <property type="evidence" value="ECO:0007669"/>
    <property type="project" value="UniProtKB-SubCell"/>
</dbReference>
<feature type="region of interest" description="Disordered" evidence="10">
    <location>
        <begin position="264"/>
        <end position="299"/>
    </location>
</feature>
<keyword evidence="6" id="KW-0915">Sodium</keyword>
<feature type="transmembrane region" description="Helical" evidence="11">
    <location>
        <begin position="99"/>
        <end position="119"/>
    </location>
</feature>
<feature type="transmembrane region" description="Helical" evidence="11">
    <location>
        <begin position="131"/>
        <end position="150"/>
    </location>
</feature>
<feature type="transmembrane region" description="Helical" evidence="11">
    <location>
        <begin position="318"/>
        <end position="334"/>
    </location>
</feature>
<dbReference type="EMBL" id="JAQJAC010000006">
    <property type="protein sequence ID" value="KAJ5580533.1"/>
    <property type="molecule type" value="Genomic_DNA"/>
</dbReference>
<keyword evidence="9" id="KW-0739">Sodium transport</keyword>
<name>A0AAD6DG87_9EURO</name>
<feature type="transmembrane region" description="Helical" evidence="11">
    <location>
        <begin position="70"/>
        <end position="87"/>
    </location>
</feature>
<dbReference type="GO" id="GO:0006814">
    <property type="term" value="P:sodium ion transport"/>
    <property type="evidence" value="ECO:0007669"/>
    <property type="project" value="UniProtKB-KW"/>
</dbReference>
<gene>
    <name evidence="13" type="ORF">N7450_006834</name>
</gene>
<sequence>MDETSTEAAFAYHEPSIVTFLNQAGFLVALNIVNFCLDSLLYCGLIGQLLVGILWGTPGAKWLDRETETVIQQLGYLGLILLVYEGGLSTSIKAVGANLLVSLCVAVTGIGVPMGLSFILKELVGASPLQAFAAGAALSATSLGTTFTILSTTNLITTRLGTVTTSAAMLDDVIGLVMVQIISNLGGDGSSFDAVTVIRPLFVSFGFAVGLFLICAFFIGPCLEKVSCWLALSRGATYAGTSSLFAAYLSGVIATWLDEKRADSQTPESDAQDTSGSVHGPEQFVQSESSEQSIVHGSDMPTGEKVYETYFKQPANRILIPLFFASIGFAIPITEMFRGNVVWRGIIYSLLMIFGKMITGLWLVRFSFHPFFSFFNSTKTLLSRFRLFCSPTMTKKQKREKGQIAQSSAVLQSDVRTEASHNNTARNRIPNSADAIQETGSGEETPGNPSQRSAISFPEKPKSLYPPSILGLAMVARGEVGYLIASLAQSQGMFSQGPSSETSEIYLVIIWAISICTLVGPICVGTLVKRVKRLQNDRGNSGLDPLGVWGI</sequence>
<keyword evidence="14" id="KW-1185">Reference proteome</keyword>
<evidence type="ECO:0000256" key="6">
    <source>
        <dbReference type="ARBA" id="ARBA00023053"/>
    </source>
</evidence>
<feature type="transmembrane region" description="Helical" evidence="11">
    <location>
        <begin position="346"/>
        <end position="364"/>
    </location>
</feature>
<feature type="compositionally biased region" description="Polar residues" evidence="10">
    <location>
        <begin position="264"/>
        <end position="277"/>
    </location>
</feature>
<keyword evidence="4 11" id="KW-0812">Transmembrane</keyword>
<comment type="caution">
    <text evidence="13">The sequence shown here is derived from an EMBL/GenBank/DDBJ whole genome shotgun (WGS) entry which is preliminary data.</text>
</comment>
<reference evidence="13 14" key="1">
    <citation type="journal article" date="2023" name="IMA Fungus">
        <title>Comparative genomic study of the Penicillium genus elucidates a diverse pangenome and 15 lateral gene transfer events.</title>
        <authorList>
            <person name="Petersen C."/>
            <person name="Sorensen T."/>
            <person name="Nielsen M.R."/>
            <person name="Sondergaard T.E."/>
            <person name="Sorensen J.L."/>
            <person name="Fitzpatrick D.A."/>
            <person name="Frisvad J.C."/>
            <person name="Nielsen K.L."/>
        </authorList>
    </citation>
    <scope>NUCLEOTIDE SEQUENCE [LARGE SCALE GENOMIC DNA]</scope>
    <source>
        <strain evidence="13 14">IBT 29057</strain>
    </source>
</reference>
<dbReference type="InterPro" id="IPR006153">
    <property type="entry name" value="Cation/H_exchanger_TM"/>
</dbReference>
<feature type="transmembrane region" description="Helical" evidence="11">
    <location>
        <begin position="12"/>
        <end position="33"/>
    </location>
</feature>
<proteinExistence type="predicted"/>
<feature type="region of interest" description="Disordered" evidence="10">
    <location>
        <begin position="399"/>
        <end position="460"/>
    </location>
</feature>
<dbReference type="GO" id="GO:1902600">
    <property type="term" value="P:proton transmembrane transport"/>
    <property type="evidence" value="ECO:0007669"/>
    <property type="project" value="InterPro"/>
</dbReference>
<evidence type="ECO:0000259" key="12">
    <source>
        <dbReference type="Pfam" id="PF00999"/>
    </source>
</evidence>
<dbReference type="GO" id="GO:0015297">
    <property type="term" value="F:antiporter activity"/>
    <property type="evidence" value="ECO:0007669"/>
    <property type="project" value="UniProtKB-KW"/>
</dbReference>
<dbReference type="InterPro" id="IPR038770">
    <property type="entry name" value="Na+/solute_symporter_sf"/>
</dbReference>
<keyword evidence="5 11" id="KW-1133">Transmembrane helix</keyword>
<evidence type="ECO:0000256" key="7">
    <source>
        <dbReference type="ARBA" id="ARBA00023065"/>
    </source>
</evidence>
<evidence type="ECO:0000313" key="13">
    <source>
        <dbReference type="EMBL" id="KAJ5580533.1"/>
    </source>
</evidence>
<keyword evidence="3" id="KW-0050">Antiport</keyword>
<evidence type="ECO:0000256" key="5">
    <source>
        <dbReference type="ARBA" id="ARBA00022989"/>
    </source>
</evidence>
<protein>
    <submittedName>
        <fullName evidence="13">Sodium/hydrogen exchanger family-domain-containing protein</fullName>
    </submittedName>
</protein>
<evidence type="ECO:0000256" key="1">
    <source>
        <dbReference type="ARBA" id="ARBA00004141"/>
    </source>
</evidence>
<dbReference type="AlphaFoldDB" id="A0AAD6DG87"/>
<evidence type="ECO:0000256" key="8">
    <source>
        <dbReference type="ARBA" id="ARBA00023136"/>
    </source>
</evidence>
<comment type="subcellular location">
    <subcellularLocation>
        <location evidence="1">Membrane</location>
        <topology evidence="1">Multi-pass membrane protein</topology>
    </subcellularLocation>
</comment>
<feature type="transmembrane region" description="Helical" evidence="11">
    <location>
        <begin position="202"/>
        <end position="223"/>
    </location>
</feature>
<keyword evidence="8 11" id="KW-0472">Membrane</keyword>
<feature type="compositionally biased region" description="Polar residues" evidence="10">
    <location>
        <begin position="438"/>
        <end position="454"/>
    </location>
</feature>
<feature type="compositionally biased region" description="Polar residues" evidence="10">
    <location>
        <begin position="420"/>
        <end position="430"/>
    </location>
</feature>
<dbReference type="Proteomes" id="UP001216150">
    <property type="component" value="Unassembled WGS sequence"/>
</dbReference>
<keyword evidence="7" id="KW-0406">Ion transport</keyword>
<accession>A0AAD6DG87</accession>
<feature type="domain" description="Cation/H+ exchanger transmembrane" evidence="12">
    <location>
        <begin position="45"/>
        <end position="257"/>
    </location>
</feature>
<dbReference type="Gene3D" id="1.20.1530.20">
    <property type="match status" value="3"/>
</dbReference>
<feature type="transmembrane region" description="Helical" evidence="11">
    <location>
        <begin position="464"/>
        <end position="485"/>
    </location>
</feature>
<feature type="transmembrane region" description="Helical" evidence="11">
    <location>
        <begin position="235"/>
        <end position="257"/>
    </location>
</feature>
<evidence type="ECO:0000256" key="11">
    <source>
        <dbReference type="SAM" id="Phobius"/>
    </source>
</evidence>
<dbReference type="PANTHER" id="PTHR43562">
    <property type="entry name" value="NAPA-TYPE SODIUM/HYDROGEN ANTIPORTER"/>
    <property type="match status" value="1"/>
</dbReference>
<evidence type="ECO:0000256" key="9">
    <source>
        <dbReference type="ARBA" id="ARBA00023201"/>
    </source>
</evidence>
<feature type="transmembrane region" description="Helical" evidence="11">
    <location>
        <begin position="40"/>
        <end position="58"/>
    </location>
</feature>
<evidence type="ECO:0000256" key="4">
    <source>
        <dbReference type="ARBA" id="ARBA00022692"/>
    </source>
</evidence>
<organism evidence="13 14">
    <name type="scientific">Penicillium hetheringtonii</name>
    <dbReference type="NCBI Taxonomy" id="911720"/>
    <lineage>
        <taxon>Eukaryota</taxon>
        <taxon>Fungi</taxon>
        <taxon>Dikarya</taxon>
        <taxon>Ascomycota</taxon>
        <taxon>Pezizomycotina</taxon>
        <taxon>Eurotiomycetes</taxon>
        <taxon>Eurotiomycetidae</taxon>
        <taxon>Eurotiales</taxon>
        <taxon>Aspergillaceae</taxon>
        <taxon>Penicillium</taxon>
    </lineage>
</organism>
<dbReference type="PANTHER" id="PTHR43562:SF3">
    <property type="entry name" value="SODIUM ION_PROTON EXCHANGER (EUROFUNG)"/>
    <property type="match status" value="1"/>
</dbReference>